<dbReference type="EMBL" id="LR797150">
    <property type="protein sequence ID" value="CAB4190089.1"/>
    <property type="molecule type" value="Genomic_DNA"/>
</dbReference>
<gene>
    <name evidence="3" type="ORF">UFOVP1204_43</name>
    <name evidence="1" type="ORF">UFOVP473_58</name>
    <name evidence="2" type="ORF">UFOVP983_58</name>
</gene>
<evidence type="ECO:0000313" key="3">
    <source>
        <dbReference type="EMBL" id="CAB4190089.1"/>
    </source>
</evidence>
<dbReference type="EMBL" id="LR796939">
    <property type="protein sequence ID" value="CAB4176820.1"/>
    <property type="molecule type" value="Genomic_DNA"/>
</dbReference>
<dbReference type="EMBL" id="LR796459">
    <property type="protein sequence ID" value="CAB4145909.1"/>
    <property type="molecule type" value="Genomic_DNA"/>
</dbReference>
<evidence type="ECO:0000313" key="1">
    <source>
        <dbReference type="EMBL" id="CAB4145909.1"/>
    </source>
</evidence>
<accession>A0A6J5QZM9</accession>
<evidence type="ECO:0000313" key="2">
    <source>
        <dbReference type="EMBL" id="CAB4176820.1"/>
    </source>
</evidence>
<sequence length="62" mass="7531">MKRRLLDMEITRLESIAATTIERFGERSKENIARVTKLRDLKIERMRRDLNIRKTKKFRRAA</sequence>
<proteinExistence type="predicted"/>
<organism evidence="3">
    <name type="scientific">uncultured Caudovirales phage</name>
    <dbReference type="NCBI Taxonomy" id="2100421"/>
    <lineage>
        <taxon>Viruses</taxon>
        <taxon>Duplodnaviria</taxon>
        <taxon>Heunggongvirae</taxon>
        <taxon>Uroviricota</taxon>
        <taxon>Caudoviricetes</taxon>
        <taxon>Peduoviridae</taxon>
        <taxon>Maltschvirus</taxon>
        <taxon>Maltschvirus maltsch</taxon>
    </lineage>
</organism>
<name>A0A6J5QZM9_9CAUD</name>
<protein>
    <submittedName>
        <fullName evidence="3">Uncharacterized protein</fullName>
    </submittedName>
</protein>
<reference evidence="3" key="1">
    <citation type="submission" date="2020-05" db="EMBL/GenBank/DDBJ databases">
        <authorList>
            <person name="Chiriac C."/>
            <person name="Salcher M."/>
            <person name="Ghai R."/>
            <person name="Kavagutti S V."/>
        </authorList>
    </citation>
    <scope>NUCLEOTIDE SEQUENCE</scope>
</reference>